<reference evidence="7" key="1">
    <citation type="submission" date="2018-02" db="EMBL/GenBank/DDBJ databases">
        <authorList>
            <person name="Clavel T."/>
            <person name="Strowig T."/>
        </authorList>
    </citation>
    <scope>NUCLEOTIDE SEQUENCE [LARGE SCALE GENOMIC DNA]</scope>
    <source>
        <strain evidence="7">DSM 103720</strain>
    </source>
</reference>
<dbReference type="Proteomes" id="UP000244905">
    <property type="component" value="Unassembled WGS sequence"/>
</dbReference>
<proteinExistence type="predicted"/>
<keyword evidence="3" id="KW-0479">Metal-binding</keyword>
<organism evidence="6 7">
    <name type="scientific">Duncaniella muris</name>
    <dbReference type="NCBI Taxonomy" id="2094150"/>
    <lineage>
        <taxon>Bacteria</taxon>
        <taxon>Pseudomonadati</taxon>
        <taxon>Bacteroidota</taxon>
        <taxon>Bacteroidia</taxon>
        <taxon>Bacteroidales</taxon>
        <taxon>Muribaculaceae</taxon>
        <taxon>Duncaniella</taxon>
    </lineage>
</organism>
<evidence type="ECO:0000256" key="4">
    <source>
        <dbReference type="ARBA" id="ARBA00023004"/>
    </source>
</evidence>
<name>A0A2V1IT75_9BACT</name>
<dbReference type="Gene3D" id="1.20.120.520">
    <property type="entry name" value="nmb1532 protein domain like"/>
    <property type="match status" value="1"/>
</dbReference>
<dbReference type="InterPro" id="IPR012312">
    <property type="entry name" value="Hemerythrin-like"/>
</dbReference>
<evidence type="ECO:0000313" key="6">
    <source>
        <dbReference type="EMBL" id="PWB03668.1"/>
    </source>
</evidence>
<keyword evidence="4" id="KW-0408">Iron</keyword>
<evidence type="ECO:0000256" key="3">
    <source>
        <dbReference type="ARBA" id="ARBA00022723"/>
    </source>
</evidence>
<keyword evidence="2" id="KW-0963">Cytoplasm</keyword>
<dbReference type="EMBL" id="PUEC01000004">
    <property type="protein sequence ID" value="PWB03668.1"/>
    <property type="molecule type" value="Genomic_DNA"/>
</dbReference>
<dbReference type="AlphaFoldDB" id="A0A2V1IT75"/>
<protein>
    <submittedName>
        <fullName evidence="6">Cation-binding protein</fullName>
    </submittedName>
</protein>
<dbReference type="GO" id="GO:0046872">
    <property type="term" value="F:metal ion binding"/>
    <property type="evidence" value="ECO:0007669"/>
    <property type="project" value="UniProtKB-KW"/>
</dbReference>
<comment type="subcellular location">
    <subcellularLocation>
        <location evidence="1">Cytoplasm</location>
    </subcellularLocation>
</comment>
<evidence type="ECO:0000256" key="1">
    <source>
        <dbReference type="ARBA" id="ARBA00004496"/>
    </source>
</evidence>
<evidence type="ECO:0000259" key="5">
    <source>
        <dbReference type="Pfam" id="PF01814"/>
    </source>
</evidence>
<dbReference type="RefSeq" id="WP_107031450.1">
    <property type="nucleotide sequence ID" value="NZ_CAJSYL010000017.1"/>
</dbReference>
<dbReference type="GO" id="GO:0005737">
    <property type="term" value="C:cytoplasm"/>
    <property type="evidence" value="ECO:0007669"/>
    <property type="project" value="UniProtKB-SubCell"/>
</dbReference>
<dbReference type="GeneID" id="82525287"/>
<evidence type="ECO:0000256" key="2">
    <source>
        <dbReference type="ARBA" id="ARBA00022490"/>
    </source>
</evidence>
<evidence type="ECO:0000313" key="7">
    <source>
        <dbReference type="Proteomes" id="UP000244905"/>
    </source>
</evidence>
<sequence length="228" mass="26475">MLSKQFAAKDSVVDLIDYDYNVLTVLSRFSLPLGFGNKTIEELCEESGINTDSFLLIINFLLSGEIDAEALHRISPVDVVYFLHNSHDYYLSYKLPHIRANLCNALDDTHSDINPIIVKFFDDYTDLVRKHFSYEETVVFPYVKDMCEGRQSDYSIDVFRRSHDDEVAEKLADLKNIILRYYSTSMPFRMYDALADIYNCEEDLNSHAHIENNILIPLMTRMENNQSL</sequence>
<keyword evidence="7" id="KW-1185">Reference proteome</keyword>
<accession>A0A2V1IT75</accession>
<gene>
    <name evidence="6" type="ORF">C5O23_02850</name>
</gene>
<comment type="caution">
    <text evidence="6">The sequence shown here is derived from an EMBL/GenBank/DDBJ whole genome shotgun (WGS) entry which is preliminary data.</text>
</comment>
<dbReference type="PANTHER" id="PTHR36438">
    <property type="entry name" value="IRON-SULFUR CLUSTER REPAIR PROTEIN YTFE"/>
    <property type="match status" value="1"/>
</dbReference>
<dbReference type="PANTHER" id="PTHR36438:SF1">
    <property type="entry name" value="IRON-SULFUR CLUSTER REPAIR PROTEIN YTFE"/>
    <property type="match status" value="1"/>
</dbReference>
<dbReference type="InterPro" id="IPR019903">
    <property type="entry name" value="RIC_family"/>
</dbReference>
<dbReference type="Pfam" id="PF01814">
    <property type="entry name" value="Hemerythrin"/>
    <property type="match status" value="1"/>
</dbReference>
<feature type="domain" description="Hemerythrin-like" evidence="5">
    <location>
        <begin position="104"/>
        <end position="218"/>
    </location>
</feature>